<evidence type="ECO:0000256" key="1">
    <source>
        <dbReference type="SAM" id="MobiDB-lite"/>
    </source>
</evidence>
<proteinExistence type="predicted"/>
<gene>
    <name evidence="2" type="ORF">RM812_14725</name>
</gene>
<keyword evidence="3" id="KW-1185">Reference proteome</keyword>
<dbReference type="RefSeq" id="WP_311572976.1">
    <property type="nucleotide sequence ID" value="NZ_JAVRFH010000012.1"/>
</dbReference>
<sequence>MTQSTTFRTSTSTSTSTKQDTLADHVAEFLSRVSRTLRNLADSADHAAKMVRKADAARRS</sequence>
<comment type="caution">
    <text evidence="2">The sequence shown here is derived from an EMBL/GenBank/DDBJ whole genome shotgun (WGS) entry which is preliminary data.</text>
</comment>
<dbReference type="EMBL" id="JAVRFH010000012">
    <property type="protein sequence ID" value="MDT0611473.1"/>
    <property type="molecule type" value="Genomic_DNA"/>
</dbReference>
<evidence type="ECO:0000313" key="3">
    <source>
        <dbReference type="Proteomes" id="UP001180724"/>
    </source>
</evidence>
<name>A0ABU3AQV6_9ACTN</name>
<dbReference type="Proteomes" id="UP001180724">
    <property type="component" value="Unassembled WGS sequence"/>
</dbReference>
<accession>A0ABU3AQV6</accession>
<organism evidence="2 3">
    <name type="scientific">Streptomyces lancefieldiae</name>
    <dbReference type="NCBI Taxonomy" id="3075520"/>
    <lineage>
        <taxon>Bacteria</taxon>
        <taxon>Bacillati</taxon>
        <taxon>Actinomycetota</taxon>
        <taxon>Actinomycetes</taxon>
        <taxon>Kitasatosporales</taxon>
        <taxon>Streptomycetaceae</taxon>
        <taxon>Streptomyces</taxon>
    </lineage>
</organism>
<feature type="compositionally biased region" description="Low complexity" evidence="1">
    <location>
        <begin position="1"/>
        <end position="17"/>
    </location>
</feature>
<protein>
    <submittedName>
        <fullName evidence="2">Uncharacterized protein</fullName>
    </submittedName>
</protein>
<reference evidence="2" key="1">
    <citation type="submission" date="2024-05" db="EMBL/GenBank/DDBJ databases">
        <title>30 novel species of actinomycetes from the DSMZ collection.</title>
        <authorList>
            <person name="Nouioui I."/>
        </authorList>
    </citation>
    <scope>NUCLEOTIDE SEQUENCE</scope>
    <source>
        <strain evidence="2">DSM 40712</strain>
    </source>
</reference>
<evidence type="ECO:0000313" key="2">
    <source>
        <dbReference type="EMBL" id="MDT0611473.1"/>
    </source>
</evidence>
<feature type="region of interest" description="Disordered" evidence="1">
    <location>
        <begin position="1"/>
        <end position="20"/>
    </location>
</feature>